<comment type="caution">
    <text evidence="2">The sequence shown here is derived from an EMBL/GenBank/DDBJ whole genome shotgun (WGS) entry which is preliminary data.</text>
</comment>
<reference evidence="2" key="2">
    <citation type="submission" date="2023-06" db="EMBL/GenBank/DDBJ databases">
        <authorList>
            <consortium name="Lawrence Berkeley National Laboratory"/>
            <person name="Haridas S."/>
            <person name="Hensen N."/>
            <person name="Bonometti L."/>
            <person name="Westerberg I."/>
            <person name="Brannstrom I.O."/>
            <person name="Guillou S."/>
            <person name="Cros-Aarteil S."/>
            <person name="Calhoun S."/>
            <person name="Kuo A."/>
            <person name="Mondo S."/>
            <person name="Pangilinan J."/>
            <person name="Riley R."/>
            <person name="Labutti K."/>
            <person name="Andreopoulos B."/>
            <person name="Lipzen A."/>
            <person name="Chen C."/>
            <person name="Yanf M."/>
            <person name="Daum C."/>
            <person name="Ng V."/>
            <person name="Clum A."/>
            <person name="Steindorff A."/>
            <person name="Ohm R."/>
            <person name="Martin F."/>
            <person name="Silar P."/>
            <person name="Natvig D."/>
            <person name="Lalanne C."/>
            <person name="Gautier V."/>
            <person name="Ament-Velasquez S.L."/>
            <person name="Kruys A."/>
            <person name="Hutchinson M.I."/>
            <person name="Powell A.J."/>
            <person name="Barry K."/>
            <person name="Miller A.N."/>
            <person name="Grigoriev I.V."/>
            <person name="Debuchy R."/>
            <person name="Gladieux P."/>
            <person name="Thoren M.H."/>
            <person name="Johannesson H."/>
        </authorList>
    </citation>
    <scope>NUCLEOTIDE SEQUENCE</scope>
    <source>
        <strain evidence="2">CBS 118394</strain>
    </source>
</reference>
<accession>A0AAE0HT12</accession>
<evidence type="ECO:0000313" key="3">
    <source>
        <dbReference type="Proteomes" id="UP001283341"/>
    </source>
</evidence>
<evidence type="ECO:0000313" key="2">
    <source>
        <dbReference type="EMBL" id="KAK3312375.1"/>
    </source>
</evidence>
<dbReference type="PANTHER" id="PTHR33112">
    <property type="entry name" value="DOMAIN PROTEIN, PUTATIVE-RELATED"/>
    <property type="match status" value="1"/>
</dbReference>
<organism evidence="2 3">
    <name type="scientific">Apodospora peruviana</name>
    <dbReference type="NCBI Taxonomy" id="516989"/>
    <lineage>
        <taxon>Eukaryota</taxon>
        <taxon>Fungi</taxon>
        <taxon>Dikarya</taxon>
        <taxon>Ascomycota</taxon>
        <taxon>Pezizomycotina</taxon>
        <taxon>Sordariomycetes</taxon>
        <taxon>Sordariomycetidae</taxon>
        <taxon>Sordariales</taxon>
        <taxon>Lasiosphaeriaceae</taxon>
        <taxon>Apodospora</taxon>
    </lineage>
</organism>
<dbReference type="InterPro" id="IPR010730">
    <property type="entry name" value="HET"/>
</dbReference>
<dbReference type="PANTHER" id="PTHR33112:SF1">
    <property type="entry name" value="HETEROKARYON INCOMPATIBILITY DOMAIN-CONTAINING PROTEIN"/>
    <property type="match status" value="1"/>
</dbReference>
<name>A0AAE0HT12_9PEZI</name>
<dbReference type="AlphaFoldDB" id="A0AAE0HT12"/>
<reference evidence="2" key="1">
    <citation type="journal article" date="2023" name="Mol. Phylogenet. Evol.">
        <title>Genome-scale phylogeny and comparative genomics of the fungal order Sordariales.</title>
        <authorList>
            <person name="Hensen N."/>
            <person name="Bonometti L."/>
            <person name="Westerberg I."/>
            <person name="Brannstrom I.O."/>
            <person name="Guillou S."/>
            <person name="Cros-Aarteil S."/>
            <person name="Calhoun S."/>
            <person name="Haridas S."/>
            <person name="Kuo A."/>
            <person name="Mondo S."/>
            <person name="Pangilinan J."/>
            <person name="Riley R."/>
            <person name="LaButti K."/>
            <person name="Andreopoulos B."/>
            <person name="Lipzen A."/>
            <person name="Chen C."/>
            <person name="Yan M."/>
            <person name="Daum C."/>
            <person name="Ng V."/>
            <person name="Clum A."/>
            <person name="Steindorff A."/>
            <person name="Ohm R.A."/>
            <person name="Martin F."/>
            <person name="Silar P."/>
            <person name="Natvig D.O."/>
            <person name="Lalanne C."/>
            <person name="Gautier V."/>
            <person name="Ament-Velasquez S.L."/>
            <person name="Kruys A."/>
            <person name="Hutchinson M.I."/>
            <person name="Powell A.J."/>
            <person name="Barry K."/>
            <person name="Miller A.N."/>
            <person name="Grigoriev I.V."/>
            <person name="Debuchy R."/>
            <person name="Gladieux P."/>
            <person name="Hiltunen Thoren M."/>
            <person name="Johannesson H."/>
        </authorList>
    </citation>
    <scope>NUCLEOTIDE SEQUENCE</scope>
    <source>
        <strain evidence="2">CBS 118394</strain>
    </source>
</reference>
<feature type="domain" description="Heterokaryon incompatibility" evidence="1">
    <location>
        <begin position="225"/>
        <end position="330"/>
    </location>
</feature>
<sequence length="709" mass="80468">MAQQNTRKRRRADGELEALTSDRPRTRNYVACQLRASDGARLCESCRSIDFNAISGVEVKGCGKWRDFGRRVHQGLRVTSGTTDCDLCAFFQHLLTPKIGARPDICAYSARVAFKVPRDVLARDTPLLALVPGRKEPQTEKHPLESGNIFMECLDDPTRFGGRRIGPQVDFALITSWLDFCKDHHTQLCRPKASDVASIPGFRVIDCRTRERVRWSNLTGEAAEFTALSYVWGAYSDGDSTTVDDTLPKQLPRLIEDAIEVTARLNYRYLWVDRYCIPKDSDAERHTQIQKMNLIYGSSAITIIAAAGADPTHGLPGVLQSPRNPQPAIHLGSCFGRVSSTTITAPLKALHTRDMQRLRDPVQICRVWPLRGLGKYAADLEDRIEEYSAKELSFPDDALNAFEGVLAKFEAMDPPVRSLCGLPIYDSCDDNVTTSLVIGLSWRIHIPYYTDATLRLDRRTVFPSWLWAGWGLNDPKSKYRLRYAFNDPRPGEIKPFLDKFLEDKSTLRHTMSLVNINIGMSDGTVLQWAQDSEHIMQMASWGRTLPQALHIFGFVADSRVGVPVTMEPSETNAHLLLSTERYGYDFEANHAGRQPADVPNTRHLSKQQQQEQQEFHELRQIILGFVTEGDKWDSYLSVTALVMVVHRREGSDAWERVNVTTSYWLGYYFSWYQGQLLEMHRLKDKMNKSKDSNTVVELGGWQWCETRVV</sequence>
<protein>
    <submittedName>
        <fullName evidence="2">Heterokaryon incompatibility protein-domain-containing protein</fullName>
    </submittedName>
</protein>
<dbReference type="Pfam" id="PF06985">
    <property type="entry name" value="HET"/>
    <property type="match status" value="1"/>
</dbReference>
<dbReference type="Proteomes" id="UP001283341">
    <property type="component" value="Unassembled WGS sequence"/>
</dbReference>
<evidence type="ECO:0000259" key="1">
    <source>
        <dbReference type="Pfam" id="PF06985"/>
    </source>
</evidence>
<keyword evidence="3" id="KW-1185">Reference proteome</keyword>
<gene>
    <name evidence="2" type="ORF">B0H66DRAFT_633080</name>
</gene>
<dbReference type="EMBL" id="JAUEDM010000009">
    <property type="protein sequence ID" value="KAK3312375.1"/>
    <property type="molecule type" value="Genomic_DNA"/>
</dbReference>
<proteinExistence type="predicted"/>